<evidence type="ECO:0000313" key="1">
    <source>
        <dbReference type="EMBL" id="KKR31127.1"/>
    </source>
</evidence>
<dbReference type="InterPro" id="IPR051200">
    <property type="entry name" value="Host-pathogen_enzymatic-act"/>
</dbReference>
<dbReference type="EMBL" id="LBXN01000082">
    <property type="protein sequence ID" value="KKR31127.1"/>
    <property type="molecule type" value="Genomic_DNA"/>
</dbReference>
<organism evidence="1 2">
    <name type="scientific">Candidatus Gottesmanbacteria bacterium GW2011_GWC2_39_8</name>
    <dbReference type="NCBI Taxonomy" id="1618450"/>
    <lineage>
        <taxon>Bacteria</taxon>
        <taxon>Candidatus Gottesmaniibacteriota</taxon>
    </lineage>
</organism>
<proteinExistence type="predicted"/>
<gene>
    <name evidence="1" type="ORF">UT63_C0082G0002</name>
</gene>
<protein>
    <submittedName>
        <fullName evidence="1">Uncharacterized protein</fullName>
    </submittedName>
</protein>
<reference evidence="1 2" key="1">
    <citation type="journal article" date="2015" name="Nature">
        <title>rRNA introns, odd ribosomes, and small enigmatic genomes across a large radiation of phyla.</title>
        <authorList>
            <person name="Brown C.T."/>
            <person name="Hug L.A."/>
            <person name="Thomas B.C."/>
            <person name="Sharon I."/>
            <person name="Castelle C.J."/>
            <person name="Singh A."/>
            <person name="Wilkins M.J."/>
            <person name="Williams K.H."/>
            <person name="Banfield J.F."/>
        </authorList>
    </citation>
    <scope>NUCLEOTIDE SEQUENCE [LARGE SCALE GENOMIC DNA]</scope>
</reference>
<dbReference type="Gene3D" id="2.130.10.10">
    <property type="entry name" value="YVTN repeat-like/Quinoprotein amine dehydrogenase"/>
    <property type="match status" value="1"/>
</dbReference>
<dbReference type="SUPFAM" id="SSF50969">
    <property type="entry name" value="YVTN repeat-like/Quinoprotein amine dehydrogenase"/>
    <property type="match status" value="1"/>
</dbReference>
<dbReference type="Proteomes" id="UP000034539">
    <property type="component" value="Unassembled WGS sequence"/>
</dbReference>
<dbReference type="InterPro" id="IPR015943">
    <property type="entry name" value="WD40/YVTN_repeat-like_dom_sf"/>
</dbReference>
<accession>A0A0G0SZZ6</accession>
<dbReference type="InterPro" id="IPR011044">
    <property type="entry name" value="Quino_amine_DH_bsu"/>
</dbReference>
<dbReference type="AlphaFoldDB" id="A0A0G0SZZ6"/>
<sequence>MTTLKNLLLPFFLLLSFIVVFAGSIVWQFVQNPKIPIPQGLAPSSTPAPTKAAADFSNHAKMSLQKLSLTTNDSGFGGASISEDQKSLYLANPWENSIYLLNVQSGKVADKIAIAYPLAPIPYNQNLLVVQKNSLTVLSPDHEIVKSVPLDFEPLASLITSDLKYLLLTDGQNNTLSIYSTKTLELISQIPLTASPLNLFENNGLVFISFSNDSRLAILSLSSLKIVSTLNLQFNPQKLVFIKNSTKFLATDASGLSLWIFDSVKDKTPKRIALNDESFDLCQIPQTDFYLILGRHGSVFVFDAKKEMVVKTFTIQSSLLSEDTWSKILFVSSPTPKVFLLSTDGKKLQTYSLTSSN</sequence>
<dbReference type="PANTHER" id="PTHR47197">
    <property type="entry name" value="PROTEIN NIRF"/>
    <property type="match status" value="1"/>
</dbReference>
<dbReference type="PANTHER" id="PTHR47197:SF3">
    <property type="entry name" value="DIHYDRO-HEME D1 DEHYDROGENASE"/>
    <property type="match status" value="1"/>
</dbReference>
<comment type="caution">
    <text evidence="1">The sequence shown here is derived from an EMBL/GenBank/DDBJ whole genome shotgun (WGS) entry which is preliminary data.</text>
</comment>
<evidence type="ECO:0000313" key="2">
    <source>
        <dbReference type="Proteomes" id="UP000034539"/>
    </source>
</evidence>
<name>A0A0G0SZZ6_9BACT</name>